<evidence type="ECO:0000313" key="3">
    <source>
        <dbReference type="Proteomes" id="UP000236738"/>
    </source>
</evidence>
<dbReference type="EMBL" id="FNUS01000004">
    <property type="protein sequence ID" value="SEG28439.1"/>
    <property type="molecule type" value="Genomic_DNA"/>
</dbReference>
<dbReference type="PANTHER" id="PTHR36966">
    <property type="entry name" value="REP-ASSOCIATED TYROSINE TRANSPOSASE"/>
    <property type="match status" value="1"/>
</dbReference>
<dbReference type="Gene3D" id="3.30.70.1290">
    <property type="entry name" value="Transposase IS200-like"/>
    <property type="match status" value="1"/>
</dbReference>
<dbReference type="GO" id="GO:0006313">
    <property type="term" value="P:DNA transposition"/>
    <property type="evidence" value="ECO:0007669"/>
    <property type="project" value="InterPro"/>
</dbReference>
<dbReference type="PANTHER" id="PTHR36966:SF1">
    <property type="entry name" value="REP-ASSOCIATED TYROSINE TRANSPOSASE"/>
    <property type="match status" value="1"/>
</dbReference>
<protein>
    <submittedName>
        <fullName evidence="2">REP element-mobilizing transposase RayT</fullName>
    </submittedName>
</protein>
<proteinExistence type="predicted"/>
<dbReference type="GO" id="GO:0004803">
    <property type="term" value="F:transposase activity"/>
    <property type="evidence" value="ECO:0007669"/>
    <property type="project" value="InterPro"/>
</dbReference>
<dbReference type="InterPro" id="IPR052715">
    <property type="entry name" value="RAYT_transposase"/>
</dbReference>
<evidence type="ECO:0000259" key="1">
    <source>
        <dbReference type="SMART" id="SM01321"/>
    </source>
</evidence>
<organism evidence="2 3">
    <name type="scientific">Halpernia humi</name>
    <dbReference type="NCBI Taxonomy" id="493375"/>
    <lineage>
        <taxon>Bacteria</taxon>
        <taxon>Pseudomonadati</taxon>
        <taxon>Bacteroidota</taxon>
        <taxon>Flavobacteriia</taxon>
        <taxon>Flavobacteriales</taxon>
        <taxon>Weeksellaceae</taxon>
        <taxon>Chryseobacterium group</taxon>
        <taxon>Halpernia</taxon>
    </lineage>
</organism>
<sequence length="187" mass="21949">MDKKFRNKYRISSVRLQSWDYSANGAYFLTICTANRENYFGKVVNGEMILNDLGLIAQNIWLEIPVQFPFVELGNFVIMPNHIHGILIINNKPVETRFIACQIESEEKVIQKKGGITGIKNPMLHQNISTIIRWYKGRCTFEINKISSGFKWQPRFYDHIIRNSKSFENIQKYIENNPENWDNDSLK</sequence>
<dbReference type="OrthoDB" id="9794403at2"/>
<dbReference type="AlphaFoldDB" id="A0A1H5YVW5"/>
<keyword evidence="3" id="KW-1185">Reference proteome</keyword>
<name>A0A1H5YVW5_9FLAO</name>
<dbReference type="GO" id="GO:0043565">
    <property type="term" value="F:sequence-specific DNA binding"/>
    <property type="evidence" value="ECO:0007669"/>
    <property type="project" value="TreeGrafter"/>
</dbReference>
<gene>
    <name evidence="2" type="ORF">SAMN05421847_1896</name>
</gene>
<dbReference type="SMART" id="SM01321">
    <property type="entry name" value="Y1_Tnp"/>
    <property type="match status" value="1"/>
</dbReference>
<dbReference type="SUPFAM" id="SSF143422">
    <property type="entry name" value="Transposase IS200-like"/>
    <property type="match status" value="1"/>
</dbReference>
<evidence type="ECO:0000313" key="2">
    <source>
        <dbReference type="EMBL" id="SEG28439.1"/>
    </source>
</evidence>
<dbReference type="Proteomes" id="UP000236738">
    <property type="component" value="Unassembled WGS sequence"/>
</dbReference>
<reference evidence="3" key="1">
    <citation type="submission" date="2016-10" db="EMBL/GenBank/DDBJ databases">
        <authorList>
            <person name="Varghese N."/>
            <person name="Submissions S."/>
        </authorList>
    </citation>
    <scope>NUCLEOTIDE SEQUENCE [LARGE SCALE GENOMIC DNA]</scope>
    <source>
        <strain evidence="3">DSM 21580</strain>
    </source>
</reference>
<dbReference type="InterPro" id="IPR002686">
    <property type="entry name" value="Transposase_17"/>
</dbReference>
<dbReference type="InterPro" id="IPR036515">
    <property type="entry name" value="Transposase_17_sf"/>
</dbReference>
<dbReference type="RefSeq" id="WP_103913848.1">
    <property type="nucleotide sequence ID" value="NZ_FNUS01000004.1"/>
</dbReference>
<accession>A0A1H5YVW5</accession>
<feature type="domain" description="Transposase IS200-like" evidence="1">
    <location>
        <begin position="22"/>
        <end position="177"/>
    </location>
</feature>